<accession>A0A1Y1XYV9</accession>
<evidence type="ECO:0000256" key="2">
    <source>
        <dbReference type="SAM" id="Phobius"/>
    </source>
</evidence>
<proteinExistence type="predicted"/>
<dbReference type="InParanoid" id="A0A1Y1XYV9"/>
<dbReference type="AlphaFoldDB" id="A0A1Y1XYV9"/>
<comment type="caution">
    <text evidence="3">The sequence shown here is derived from an EMBL/GenBank/DDBJ whole genome shotgun (WGS) entry which is preliminary data.</text>
</comment>
<keyword evidence="4" id="KW-1185">Reference proteome</keyword>
<evidence type="ECO:0000256" key="1">
    <source>
        <dbReference type="SAM" id="MobiDB-lite"/>
    </source>
</evidence>
<keyword evidence="2" id="KW-1133">Transmembrane helix</keyword>
<feature type="compositionally biased region" description="Polar residues" evidence="1">
    <location>
        <begin position="147"/>
        <end position="157"/>
    </location>
</feature>
<keyword evidence="2" id="KW-0812">Transmembrane</keyword>
<keyword evidence="2" id="KW-0472">Membrane</keyword>
<evidence type="ECO:0000313" key="3">
    <source>
        <dbReference type="EMBL" id="ORX90919.1"/>
    </source>
</evidence>
<sequence length="157" mass="17276">MSRPNIFIFVYVVAGVVAVASLMAFITFIHRYCKSSPQKAREQTHCTEDIEIHQGVLRSLDARQNSDGNTVVILPFWVDHDTNNATFIQSFIIDSSASASAGSQLERSSEDPETDLPLPLYTAEELPPAYNLARQNEASHPLELTAATPTQSPDSAR</sequence>
<feature type="transmembrane region" description="Helical" evidence="2">
    <location>
        <begin position="6"/>
        <end position="29"/>
    </location>
</feature>
<gene>
    <name evidence="3" type="ORF">K493DRAFT_317648</name>
</gene>
<feature type="region of interest" description="Disordered" evidence="1">
    <location>
        <begin position="102"/>
        <end position="157"/>
    </location>
</feature>
<evidence type="ECO:0000313" key="4">
    <source>
        <dbReference type="Proteomes" id="UP000193498"/>
    </source>
</evidence>
<dbReference type="Proteomes" id="UP000193498">
    <property type="component" value="Unassembled WGS sequence"/>
</dbReference>
<reference evidence="3 4" key="1">
    <citation type="submission" date="2016-07" db="EMBL/GenBank/DDBJ databases">
        <title>Pervasive Adenine N6-methylation of Active Genes in Fungi.</title>
        <authorList>
            <consortium name="DOE Joint Genome Institute"/>
            <person name="Mondo S.J."/>
            <person name="Dannebaum R.O."/>
            <person name="Kuo R.C."/>
            <person name="Labutti K."/>
            <person name="Haridas S."/>
            <person name="Kuo A."/>
            <person name="Salamov A."/>
            <person name="Ahrendt S.R."/>
            <person name="Lipzen A."/>
            <person name="Sullivan W."/>
            <person name="Andreopoulos W.B."/>
            <person name="Clum A."/>
            <person name="Lindquist E."/>
            <person name="Daum C."/>
            <person name="Ramamoorthy G.K."/>
            <person name="Gryganskyi A."/>
            <person name="Culley D."/>
            <person name="Magnuson J.K."/>
            <person name="James T.Y."/>
            <person name="O'Malley M.A."/>
            <person name="Stajich J.E."/>
            <person name="Spatafora J.W."/>
            <person name="Visel A."/>
            <person name="Grigoriev I.V."/>
        </authorList>
    </citation>
    <scope>NUCLEOTIDE SEQUENCE [LARGE SCALE GENOMIC DNA]</scope>
    <source>
        <strain evidence="3 4">CBS 931.73</strain>
    </source>
</reference>
<protein>
    <submittedName>
        <fullName evidence="3">Uncharacterized protein</fullName>
    </submittedName>
</protein>
<name>A0A1Y1XYV9_9FUNG</name>
<dbReference type="EMBL" id="MCFE01000353">
    <property type="protein sequence ID" value="ORX90919.1"/>
    <property type="molecule type" value="Genomic_DNA"/>
</dbReference>
<organism evidence="3 4">
    <name type="scientific">Basidiobolus meristosporus CBS 931.73</name>
    <dbReference type="NCBI Taxonomy" id="1314790"/>
    <lineage>
        <taxon>Eukaryota</taxon>
        <taxon>Fungi</taxon>
        <taxon>Fungi incertae sedis</taxon>
        <taxon>Zoopagomycota</taxon>
        <taxon>Entomophthoromycotina</taxon>
        <taxon>Basidiobolomycetes</taxon>
        <taxon>Basidiobolales</taxon>
        <taxon>Basidiobolaceae</taxon>
        <taxon>Basidiobolus</taxon>
    </lineage>
</organism>